<reference evidence="1 2" key="1">
    <citation type="journal article" date="2022" name="Hortic Res">
        <title>A haplotype resolved chromosomal level avocado genome allows analysis of novel avocado genes.</title>
        <authorList>
            <person name="Nath O."/>
            <person name="Fletcher S.J."/>
            <person name="Hayward A."/>
            <person name="Shaw L.M."/>
            <person name="Masouleh A.K."/>
            <person name="Furtado A."/>
            <person name="Henry R.J."/>
            <person name="Mitter N."/>
        </authorList>
    </citation>
    <scope>NUCLEOTIDE SEQUENCE [LARGE SCALE GENOMIC DNA]</scope>
    <source>
        <strain evidence="2">cv. Hass</strain>
    </source>
</reference>
<evidence type="ECO:0000313" key="2">
    <source>
        <dbReference type="Proteomes" id="UP001234297"/>
    </source>
</evidence>
<sequence>MASRALCFSSQVSKHLVGFRYQKFLLKLSCDKTLAFLLTQEIAPNSWGDLPRVKGCCDGGTKSDLNCYDGEGSERKRGREIDDDVDSRRTPRRNDGQGGESSERKRDERGTVRRLRVRERDERFD</sequence>
<name>A0ACC2L3S0_PERAE</name>
<proteinExistence type="predicted"/>
<protein>
    <submittedName>
        <fullName evidence="1">Uncharacterized protein</fullName>
    </submittedName>
</protein>
<dbReference type="EMBL" id="CM056814">
    <property type="protein sequence ID" value="KAJ8628008.1"/>
    <property type="molecule type" value="Genomic_DNA"/>
</dbReference>
<dbReference type="Proteomes" id="UP001234297">
    <property type="component" value="Chromosome 6"/>
</dbReference>
<accession>A0ACC2L3S0</accession>
<keyword evidence="2" id="KW-1185">Reference proteome</keyword>
<gene>
    <name evidence="1" type="ORF">MRB53_021315</name>
</gene>
<comment type="caution">
    <text evidence="1">The sequence shown here is derived from an EMBL/GenBank/DDBJ whole genome shotgun (WGS) entry which is preliminary data.</text>
</comment>
<organism evidence="1 2">
    <name type="scientific">Persea americana</name>
    <name type="common">Avocado</name>
    <dbReference type="NCBI Taxonomy" id="3435"/>
    <lineage>
        <taxon>Eukaryota</taxon>
        <taxon>Viridiplantae</taxon>
        <taxon>Streptophyta</taxon>
        <taxon>Embryophyta</taxon>
        <taxon>Tracheophyta</taxon>
        <taxon>Spermatophyta</taxon>
        <taxon>Magnoliopsida</taxon>
        <taxon>Magnoliidae</taxon>
        <taxon>Laurales</taxon>
        <taxon>Lauraceae</taxon>
        <taxon>Persea</taxon>
    </lineage>
</organism>
<evidence type="ECO:0000313" key="1">
    <source>
        <dbReference type="EMBL" id="KAJ8628008.1"/>
    </source>
</evidence>